<keyword evidence="2" id="KW-1185">Reference proteome</keyword>
<dbReference type="Gene3D" id="1.10.443.10">
    <property type="entry name" value="Intergrase catalytic core"/>
    <property type="match status" value="1"/>
</dbReference>
<dbReference type="AlphaFoldDB" id="A0A6S7KAR8"/>
<feature type="non-terminal residue" evidence="1">
    <location>
        <position position="1"/>
    </location>
</feature>
<dbReference type="GO" id="GO:0015074">
    <property type="term" value="P:DNA integration"/>
    <property type="evidence" value="ECO:0007669"/>
    <property type="project" value="InterPro"/>
</dbReference>
<dbReference type="PANTHER" id="PTHR34605">
    <property type="entry name" value="PHAGE_INTEGRASE DOMAIN-CONTAINING PROTEIN"/>
    <property type="match status" value="1"/>
</dbReference>
<dbReference type="InterPro" id="IPR002104">
    <property type="entry name" value="Integrase_catalytic"/>
</dbReference>
<dbReference type="Proteomes" id="UP001152795">
    <property type="component" value="Unassembled WGS sequence"/>
</dbReference>
<dbReference type="Pfam" id="PF00589">
    <property type="entry name" value="Phage_integrase"/>
    <property type="match status" value="1"/>
</dbReference>
<accession>A0A6S7KAR8</accession>
<sequence length="105" mass="11628">RALQTYLSRAPTDYAGPLFCYSNGVPLSRSQFTKELRTLLAQGGHHPAHYAGHSFRIGAATTAASQGLPHWLIQTLGRWSSDCYLRYIRTPINVLTGVSKRLIAE</sequence>
<dbReference type="InterPro" id="IPR011010">
    <property type="entry name" value="DNA_brk_join_enz"/>
</dbReference>
<gene>
    <name evidence="1" type="ORF">PACLA_8A074581</name>
</gene>
<organism evidence="1 2">
    <name type="scientific">Paramuricea clavata</name>
    <name type="common">Red gorgonian</name>
    <name type="synonym">Violescent sea-whip</name>
    <dbReference type="NCBI Taxonomy" id="317549"/>
    <lineage>
        <taxon>Eukaryota</taxon>
        <taxon>Metazoa</taxon>
        <taxon>Cnidaria</taxon>
        <taxon>Anthozoa</taxon>
        <taxon>Octocorallia</taxon>
        <taxon>Malacalcyonacea</taxon>
        <taxon>Plexauridae</taxon>
        <taxon>Paramuricea</taxon>
    </lineage>
</organism>
<dbReference type="InterPro" id="IPR013762">
    <property type="entry name" value="Integrase-like_cat_sf"/>
</dbReference>
<dbReference type="OrthoDB" id="5980870at2759"/>
<dbReference type="InterPro" id="IPR052925">
    <property type="entry name" value="Phage_Integrase-like_Recomb"/>
</dbReference>
<dbReference type="SUPFAM" id="SSF56349">
    <property type="entry name" value="DNA breaking-rejoining enzymes"/>
    <property type="match status" value="1"/>
</dbReference>
<dbReference type="PANTHER" id="PTHR34605:SF3">
    <property type="entry name" value="P CELL-TYPE AGGLUTINATION PROTEIN MAP4-LIKE-RELATED"/>
    <property type="match status" value="1"/>
</dbReference>
<protein>
    <submittedName>
        <fullName evidence="1">Integrase recombinase xerD-like</fullName>
    </submittedName>
</protein>
<proteinExistence type="predicted"/>
<dbReference type="EMBL" id="CACRXK020013509">
    <property type="protein sequence ID" value="CAB4025263.1"/>
    <property type="molecule type" value="Genomic_DNA"/>
</dbReference>
<name>A0A6S7KAR8_PARCT</name>
<evidence type="ECO:0000313" key="1">
    <source>
        <dbReference type="EMBL" id="CAB4025263.1"/>
    </source>
</evidence>
<evidence type="ECO:0000313" key="2">
    <source>
        <dbReference type="Proteomes" id="UP001152795"/>
    </source>
</evidence>
<dbReference type="GO" id="GO:0006310">
    <property type="term" value="P:DNA recombination"/>
    <property type="evidence" value="ECO:0007669"/>
    <property type="project" value="InterPro"/>
</dbReference>
<dbReference type="GO" id="GO:0003677">
    <property type="term" value="F:DNA binding"/>
    <property type="evidence" value="ECO:0007669"/>
    <property type="project" value="InterPro"/>
</dbReference>
<comment type="caution">
    <text evidence="1">The sequence shown here is derived from an EMBL/GenBank/DDBJ whole genome shotgun (WGS) entry which is preliminary data.</text>
</comment>
<reference evidence="1" key="1">
    <citation type="submission" date="2020-04" db="EMBL/GenBank/DDBJ databases">
        <authorList>
            <person name="Alioto T."/>
            <person name="Alioto T."/>
            <person name="Gomez Garrido J."/>
        </authorList>
    </citation>
    <scope>NUCLEOTIDE SEQUENCE</scope>
    <source>
        <strain evidence="1">A484AB</strain>
    </source>
</reference>